<dbReference type="AlphaFoldDB" id="A0A3N1NW09"/>
<name>A0A3N1NW09_9GAMM</name>
<dbReference type="EMBL" id="RJUK01000002">
    <property type="protein sequence ID" value="ROQ18600.1"/>
    <property type="molecule type" value="Genomic_DNA"/>
</dbReference>
<organism evidence="1 2">
    <name type="scientific">Marinimicrobium koreense</name>
    <dbReference type="NCBI Taxonomy" id="306545"/>
    <lineage>
        <taxon>Bacteria</taxon>
        <taxon>Pseudomonadati</taxon>
        <taxon>Pseudomonadota</taxon>
        <taxon>Gammaproteobacteria</taxon>
        <taxon>Cellvibrionales</taxon>
        <taxon>Cellvibrionaceae</taxon>
        <taxon>Marinimicrobium</taxon>
    </lineage>
</organism>
<dbReference type="InterPro" id="IPR045508">
    <property type="entry name" value="DUF6482"/>
</dbReference>
<evidence type="ECO:0000313" key="1">
    <source>
        <dbReference type="EMBL" id="ROQ18600.1"/>
    </source>
</evidence>
<dbReference type="Pfam" id="PF20090">
    <property type="entry name" value="DUF6482"/>
    <property type="match status" value="1"/>
</dbReference>
<evidence type="ECO:0000313" key="2">
    <source>
        <dbReference type="Proteomes" id="UP000273643"/>
    </source>
</evidence>
<accession>A0A3N1NW09</accession>
<sequence>MIPEASRSERRAVVMSFADCAHYLVGYTETPVGWADEIEVVRDARGRAEKFPSLYAAKRWLAQHGADKAWLVMQTPYDEMVGRPTPEETMSEIPLVLVEQDHR</sequence>
<comment type="caution">
    <text evidence="1">The sequence shown here is derived from an EMBL/GenBank/DDBJ whole genome shotgun (WGS) entry which is preliminary data.</text>
</comment>
<gene>
    <name evidence="1" type="ORF">EDC38_2828</name>
</gene>
<dbReference type="RefSeq" id="WP_024462131.1">
    <property type="nucleotide sequence ID" value="NZ_RJUK01000002.1"/>
</dbReference>
<dbReference type="Proteomes" id="UP000273643">
    <property type="component" value="Unassembled WGS sequence"/>
</dbReference>
<proteinExistence type="predicted"/>
<keyword evidence="2" id="KW-1185">Reference proteome</keyword>
<reference evidence="1 2" key="1">
    <citation type="submission" date="2018-11" db="EMBL/GenBank/DDBJ databases">
        <title>Genomic Encyclopedia of Type Strains, Phase IV (KMG-IV): sequencing the most valuable type-strain genomes for metagenomic binning, comparative biology and taxonomic classification.</title>
        <authorList>
            <person name="Goeker M."/>
        </authorList>
    </citation>
    <scope>NUCLEOTIDE SEQUENCE [LARGE SCALE GENOMIC DNA]</scope>
    <source>
        <strain evidence="1 2">DSM 16974</strain>
    </source>
</reference>
<dbReference type="OrthoDB" id="5704434at2"/>
<protein>
    <submittedName>
        <fullName evidence="1">Uncharacterized protein</fullName>
    </submittedName>
</protein>